<dbReference type="EMBL" id="AUPC02000023">
    <property type="protein sequence ID" value="POG79677.1"/>
    <property type="molecule type" value="Genomic_DNA"/>
</dbReference>
<keyword evidence="1" id="KW-0472">Membrane</keyword>
<proteinExistence type="predicted"/>
<reference evidence="2 3" key="2">
    <citation type="journal article" date="2018" name="New Phytol.">
        <title>High intraspecific genome diversity in the model arbuscular mycorrhizal symbiont Rhizophagus irregularis.</title>
        <authorList>
            <person name="Chen E.C.H."/>
            <person name="Morin E."/>
            <person name="Beaudet D."/>
            <person name="Noel J."/>
            <person name="Yildirir G."/>
            <person name="Ndikumana S."/>
            <person name="Charron P."/>
            <person name="St-Onge C."/>
            <person name="Giorgi J."/>
            <person name="Kruger M."/>
            <person name="Marton T."/>
            <person name="Ropars J."/>
            <person name="Grigoriev I.V."/>
            <person name="Hainaut M."/>
            <person name="Henrissat B."/>
            <person name="Roux C."/>
            <person name="Martin F."/>
            <person name="Corradi N."/>
        </authorList>
    </citation>
    <scope>NUCLEOTIDE SEQUENCE [LARGE SCALE GENOMIC DNA]</scope>
    <source>
        <strain evidence="2 3">DAOM 197198</strain>
    </source>
</reference>
<evidence type="ECO:0000313" key="2">
    <source>
        <dbReference type="EMBL" id="POG79677.1"/>
    </source>
</evidence>
<name>A0A2P4QPT9_RHIID</name>
<accession>A0A2P4QPT9</accession>
<dbReference type="Proteomes" id="UP000018888">
    <property type="component" value="Unassembled WGS sequence"/>
</dbReference>
<evidence type="ECO:0000256" key="1">
    <source>
        <dbReference type="SAM" id="Phobius"/>
    </source>
</evidence>
<comment type="caution">
    <text evidence="2">The sequence shown here is derived from an EMBL/GenBank/DDBJ whole genome shotgun (WGS) entry which is preliminary data.</text>
</comment>
<keyword evidence="3" id="KW-1185">Reference proteome</keyword>
<gene>
    <name evidence="2" type="ORF">GLOIN_2v458148</name>
</gene>
<evidence type="ECO:0000313" key="3">
    <source>
        <dbReference type="Proteomes" id="UP000018888"/>
    </source>
</evidence>
<protein>
    <submittedName>
        <fullName evidence="2">Uncharacterized protein</fullName>
    </submittedName>
</protein>
<feature type="transmembrane region" description="Helical" evidence="1">
    <location>
        <begin position="6"/>
        <end position="29"/>
    </location>
</feature>
<dbReference type="AlphaFoldDB" id="A0A2P4QPT9"/>
<keyword evidence="1" id="KW-0812">Transmembrane</keyword>
<organism evidence="2 3">
    <name type="scientific">Rhizophagus irregularis (strain DAOM 181602 / DAOM 197198 / MUCL 43194)</name>
    <name type="common">Arbuscular mycorrhizal fungus</name>
    <name type="synonym">Glomus intraradices</name>
    <dbReference type="NCBI Taxonomy" id="747089"/>
    <lineage>
        <taxon>Eukaryota</taxon>
        <taxon>Fungi</taxon>
        <taxon>Fungi incertae sedis</taxon>
        <taxon>Mucoromycota</taxon>
        <taxon>Glomeromycotina</taxon>
        <taxon>Glomeromycetes</taxon>
        <taxon>Glomerales</taxon>
        <taxon>Glomeraceae</taxon>
        <taxon>Rhizophagus</taxon>
    </lineage>
</organism>
<sequence length="61" mass="7714">MIYFFFLFLFSFVYYTCYFNIVNIVGVFFPKFFRKESNLPFLDLLINFLYFIIHYKIQNFF</sequence>
<reference evidence="2 3" key="1">
    <citation type="journal article" date="2013" name="Proc. Natl. Acad. Sci. U.S.A.">
        <title>Genome of an arbuscular mycorrhizal fungus provides insight into the oldest plant symbiosis.</title>
        <authorList>
            <person name="Tisserant E."/>
            <person name="Malbreil M."/>
            <person name="Kuo A."/>
            <person name="Kohler A."/>
            <person name="Symeonidi A."/>
            <person name="Balestrini R."/>
            <person name="Charron P."/>
            <person name="Duensing N."/>
            <person name="Frei Dit Frey N."/>
            <person name="Gianinazzi-Pearson V."/>
            <person name="Gilbert L.B."/>
            <person name="Handa Y."/>
            <person name="Herr J.R."/>
            <person name="Hijri M."/>
            <person name="Koul R."/>
            <person name="Kawaguchi M."/>
            <person name="Krajinski F."/>
            <person name="Lammers P.J."/>
            <person name="Masclaux F.G."/>
            <person name="Murat C."/>
            <person name="Morin E."/>
            <person name="Ndikumana S."/>
            <person name="Pagni M."/>
            <person name="Petitpierre D."/>
            <person name="Requena N."/>
            <person name="Rosikiewicz P."/>
            <person name="Riley R."/>
            <person name="Saito K."/>
            <person name="San Clemente H."/>
            <person name="Shapiro H."/>
            <person name="van Tuinen D."/>
            <person name="Becard G."/>
            <person name="Bonfante P."/>
            <person name="Paszkowski U."/>
            <person name="Shachar-Hill Y.Y."/>
            <person name="Tuskan G.A."/>
            <person name="Young P.W."/>
            <person name="Sanders I.R."/>
            <person name="Henrissat B."/>
            <person name="Rensing S.A."/>
            <person name="Grigoriev I.V."/>
            <person name="Corradi N."/>
            <person name="Roux C."/>
            <person name="Martin F."/>
        </authorList>
    </citation>
    <scope>NUCLEOTIDE SEQUENCE [LARGE SCALE GENOMIC DNA]</scope>
    <source>
        <strain evidence="2 3">DAOM 197198</strain>
    </source>
</reference>
<keyword evidence="1" id="KW-1133">Transmembrane helix</keyword>
<feature type="transmembrane region" description="Helical" evidence="1">
    <location>
        <begin position="41"/>
        <end position="57"/>
    </location>
</feature>